<dbReference type="GO" id="GO:0051959">
    <property type="term" value="F:dynein light intermediate chain binding"/>
    <property type="evidence" value="ECO:0007669"/>
    <property type="project" value="InterPro"/>
</dbReference>
<evidence type="ECO:0000256" key="3">
    <source>
        <dbReference type="ARBA" id="ARBA00022701"/>
    </source>
</evidence>
<evidence type="ECO:0000256" key="5">
    <source>
        <dbReference type="ARBA" id="ARBA00022840"/>
    </source>
</evidence>
<evidence type="ECO:0000256" key="1">
    <source>
        <dbReference type="ARBA" id="ARBA00004430"/>
    </source>
</evidence>
<keyword evidence="9" id="KW-0505">Motor protein</keyword>
<keyword evidence="13" id="KW-0472">Membrane</keyword>
<dbReference type="Pfam" id="PF17852">
    <property type="entry name" value="Dynein_AAA_lid"/>
    <property type="match status" value="1"/>
</dbReference>
<keyword evidence="4" id="KW-0547">Nucleotide-binding</keyword>
<keyword evidence="3" id="KW-0493">Microtubule</keyword>
<dbReference type="Gene3D" id="1.20.920.30">
    <property type="match status" value="1"/>
</dbReference>
<dbReference type="InterPro" id="IPR041589">
    <property type="entry name" value="DNAH3_AAA_lid_1"/>
</dbReference>
<keyword evidence="13" id="KW-1133">Transmembrane helix</keyword>
<dbReference type="GO" id="GO:0030286">
    <property type="term" value="C:dynein complex"/>
    <property type="evidence" value="ECO:0007669"/>
    <property type="project" value="UniProtKB-KW"/>
</dbReference>
<dbReference type="Pfam" id="PF12780">
    <property type="entry name" value="AAA_8"/>
    <property type="match status" value="2"/>
</dbReference>
<evidence type="ECO:0000256" key="7">
    <source>
        <dbReference type="ARBA" id="ARBA00023054"/>
    </source>
</evidence>
<reference evidence="18 19" key="1">
    <citation type="journal article" date="2013" name="Curr. Biol.">
        <title>The Genome of the Foraminiferan Reticulomyxa filosa.</title>
        <authorList>
            <person name="Glockner G."/>
            <person name="Hulsmann N."/>
            <person name="Schleicher M."/>
            <person name="Noegel A.A."/>
            <person name="Eichinger L."/>
            <person name="Gallinger C."/>
            <person name="Pawlowski J."/>
            <person name="Sierra R."/>
            <person name="Euteneuer U."/>
            <person name="Pillet L."/>
            <person name="Moustafa A."/>
            <person name="Platzer M."/>
            <person name="Groth M."/>
            <person name="Szafranski K."/>
            <person name="Schliwa M."/>
        </authorList>
    </citation>
    <scope>NUCLEOTIDE SEQUENCE [LARGE SCALE GENOMIC DNA]</scope>
</reference>
<evidence type="ECO:0000259" key="15">
    <source>
        <dbReference type="Pfam" id="PF12780"/>
    </source>
</evidence>
<evidence type="ECO:0000313" key="18">
    <source>
        <dbReference type="EMBL" id="ETO33002.1"/>
    </source>
</evidence>
<dbReference type="GO" id="GO:0005874">
    <property type="term" value="C:microtubule"/>
    <property type="evidence" value="ECO:0007669"/>
    <property type="project" value="UniProtKB-KW"/>
</dbReference>
<accession>X6P5W0</accession>
<dbReference type="PANTHER" id="PTHR22878">
    <property type="entry name" value="DYNEIN HEAVY CHAIN 6, AXONEMAL-LIKE-RELATED"/>
    <property type="match status" value="1"/>
</dbReference>
<dbReference type="Proteomes" id="UP000023152">
    <property type="component" value="Unassembled WGS sequence"/>
</dbReference>
<evidence type="ECO:0000256" key="10">
    <source>
        <dbReference type="ARBA" id="ARBA00023212"/>
    </source>
</evidence>
<name>X6P5W0_RETFI</name>
<sequence>MKTLFTQIFDALLEPAIHFVRANCAEPVPSVNNNLVRSLMKIIDCLLLPWVQNNVSLNDVGSDNHSNDNNSSNDDSDNDKSLEQRIAAIIDNAANVFVFALIWSVGATTNEKGRNEFDRFLRANSECRRLKCFSNMPDSGTVYDCMFDLKTCTWVPWMNMQQQHVRTFEPTTAFAEMIVPTKDLVRNTYWLDLLVKKDFHVLFTGNTGTGKTVNVHKYLRSCDTKKYQPLAVVFSAATTARQLQSVLEERLDTKRRQRVYGPPLGTRCFLFVDDLNMPQPEIFGAQPPIEFLRQWLDHVGWWKRLPTYTFCEVVDMVVLGAMGPPGGGRNSISPRLLRHFNQIANTDLSFESLFSIFDTILTCKMANFHESIQAAIATIVKATIEVYFSVCDSLLPTPSKSHYTFNLRDLSNVHQGLLFCKPRQIPDMEAMIRLWVHENRRVFQDRLTNDKDRAWFDQLLSEKMTQHFSKKWEDLIVEDTVRLMFINFVDGVSSSSSEEREYQQVTDMKKLERTAQELLDEYNNDIGSSLPMNLVLFADALEHISRITRVLSLPQGNALLLGVGGSGRQSLTRLAAFVSGYHLFQIEISKNYGKNEWREDVKKVLLQSGIDEKPTVFLFTDNQIVAESFLEDLNNILNSGDIPGLWSKEEYDKITETCKMECLKKKVEPSKLNIHGQFITRVKANLHLVICMSPMGEKFRTRLRMFPALVNCCTIDWFKLKYIFFQKRVISEYIYVYIPWPADALRAVAQRKLSEQSAMLADGVERVVKMFVYVHQSVEEKSKVFAQTLGRHNYVTPTSYLELLSTFKSLLKVKKSEVKDERDKFANGVEKLDQAAHDVAQLQVKLRDMQPVLKKTQEEVEDMMVKIHTDRESAAKEEEIVSKQEREASAKAQECEDIKRDAETDLAKALPALHTATTCLQDLKKADIDEVRAFRNPPAGVRLTMEVACIVLGVSPVKKKDIGNPTKKVDDYWEAAQKKLLADPKKLLQTLVEFDKDSLNEKLIETLTPFIEDPSFTVTEIEKASKACKAICMWAHAMHTYYHVAKEVEPKRARLHDATKTLEVVQTQLSEAKSRLRAVMDRLTDLQTKYEQAVQEKERLAREVDMCSIKLERAERLIGGLGGERTRWSQNVSLLDIKLQNVTGDVSITSGAIAYLGAFTSDFRTELYDLWRNQLLSLQVFAFIYIYIYVYMYTCMYVQV</sequence>
<evidence type="ECO:0000256" key="6">
    <source>
        <dbReference type="ARBA" id="ARBA00023017"/>
    </source>
</evidence>
<keyword evidence="19" id="KW-1185">Reference proteome</keyword>
<feature type="domain" description="Dynein heavy chain AAA module D4" evidence="15">
    <location>
        <begin position="532"/>
        <end position="719"/>
    </location>
</feature>
<protein>
    <submittedName>
        <fullName evidence="18">Dynein heavy chain family protein</fullName>
    </submittedName>
</protein>
<evidence type="ECO:0000256" key="2">
    <source>
        <dbReference type="ARBA" id="ARBA00022490"/>
    </source>
</evidence>
<keyword evidence="7 12" id="KW-0175">Coiled coil</keyword>
<dbReference type="SUPFAM" id="SSF52540">
    <property type="entry name" value="P-loop containing nucleoside triphosphate hydrolases"/>
    <property type="match status" value="2"/>
</dbReference>
<feature type="domain" description="Dynein heavy chain AAA 5 extension" evidence="16">
    <location>
        <begin position="6"/>
        <end position="159"/>
    </location>
</feature>
<keyword evidence="8" id="KW-0969">Cilium</keyword>
<organism evidence="18 19">
    <name type="scientific">Reticulomyxa filosa</name>
    <dbReference type="NCBI Taxonomy" id="46433"/>
    <lineage>
        <taxon>Eukaryota</taxon>
        <taxon>Sar</taxon>
        <taxon>Rhizaria</taxon>
        <taxon>Retaria</taxon>
        <taxon>Foraminifera</taxon>
        <taxon>Monothalamids</taxon>
        <taxon>Reticulomyxidae</taxon>
        <taxon>Reticulomyxa</taxon>
    </lineage>
</organism>
<dbReference type="Pfam" id="PF17857">
    <property type="entry name" value="AAA_lid_1"/>
    <property type="match status" value="1"/>
</dbReference>
<dbReference type="Gene3D" id="1.10.472.130">
    <property type="match status" value="1"/>
</dbReference>
<keyword evidence="11" id="KW-0966">Cell projection</keyword>
<evidence type="ECO:0000256" key="8">
    <source>
        <dbReference type="ARBA" id="ARBA00023069"/>
    </source>
</evidence>
<dbReference type="GO" id="GO:0005524">
    <property type="term" value="F:ATP binding"/>
    <property type="evidence" value="ECO:0007669"/>
    <property type="project" value="UniProtKB-KW"/>
</dbReference>
<dbReference type="Pfam" id="PF12777">
    <property type="entry name" value="MT"/>
    <property type="match status" value="1"/>
</dbReference>
<evidence type="ECO:0000259" key="17">
    <source>
        <dbReference type="Pfam" id="PF17857"/>
    </source>
</evidence>
<keyword evidence="5" id="KW-0067">ATP-binding</keyword>
<comment type="caution">
    <text evidence="18">The sequence shown here is derived from an EMBL/GenBank/DDBJ whole genome shotgun (WGS) entry which is preliminary data.</text>
</comment>
<keyword evidence="6" id="KW-0243">Dynein</keyword>
<feature type="transmembrane region" description="Helical" evidence="13">
    <location>
        <begin position="1176"/>
        <end position="1198"/>
    </location>
</feature>
<dbReference type="InterPro" id="IPR024743">
    <property type="entry name" value="Dynein_HC_stalk"/>
</dbReference>
<dbReference type="FunFam" id="3.40.50.300:FF:002141">
    <property type="entry name" value="Dynein heavy chain"/>
    <property type="match status" value="1"/>
</dbReference>
<dbReference type="GO" id="GO:0005930">
    <property type="term" value="C:axoneme"/>
    <property type="evidence" value="ECO:0007669"/>
    <property type="project" value="UniProtKB-SubCell"/>
</dbReference>
<dbReference type="Pfam" id="PF12775">
    <property type="entry name" value="AAA_7"/>
    <property type="match status" value="1"/>
</dbReference>
<dbReference type="PANTHER" id="PTHR22878:SF68">
    <property type="entry name" value="DYNEIN HEAVY CHAIN 6, AXONEMAL-LIKE"/>
    <property type="match status" value="1"/>
</dbReference>
<keyword evidence="10" id="KW-0206">Cytoskeleton</keyword>
<dbReference type="OrthoDB" id="424310at2759"/>
<dbReference type="Gene3D" id="3.40.50.300">
    <property type="entry name" value="P-loop containing nucleotide triphosphate hydrolases"/>
    <property type="match status" value="1"/>
</dbReference>
<dbReference type="FunFam" id="1.20.920.20:FF:000006">
    <property type="entry name" value="Dynein, axonemal, heavy chain 6"/>
    <property type="match status" value="1"/>
</dbReference>
<dbReference type="InterPro" id="IPR024317">
    <property type="entry name" value="Dynein_heavy_chain_D4_dom"/>
</dbReference>
<keyword evidence="13" id="KW-0812">Transmembrane</keyword>
<evidence type="ECO:0000256" key="12">
    <source>
        <dbReference type="SAM" id="Coils"/>
    </source>
</evidence>
<dbReference type="InterPro" id="IPR026983">
    <property type="entry name" value="DHC"/>
</dbReference>
<evidence type="ECO:0000256" key="9">
    <source>
        <dbReference type="ARBA" id="ARBA00023175"/>
    </source>
</evidence>
<evidence type="ECO:0000313" key="19">
    <source>
        <dbReference type="Proteomes" id="UP000023152"/>
    </source>
</evidence>
<comment type="subcellular location">
    <subcellularLocation>
        <location evidence="1">Cytoplasm</location>
        <location evidence="1">Cytoskeleton</location>
        <location evidence="1">Cilium axoneme</location>
    </subcellularLocation>
</comment>
<evidence type="ECO:0000259" key="14">
    <source>
        <dbReference type="Pfam" id="PF12777"/>
    </source>
</evidence>
<dbReference type="AlphaFoldDB" id="X6P5W0"/>
<dbReference type="Gene3D" id="1.20.920.20">
    <property type="match status" value="1"/>
</dbReference>
<gene>
    <name evidence="18" type="ORF">RFI_04107</name>
</gene>
<feature type="domain" description="Dynein heavy chain coiled coil stalk" evidence="14">
    <location>
        <begin position="824"/>
        <end position="1172"/>
    </location>
</feature>
<evidence type="ECO:0000256" key="13">
    <source>
        <dbReference type="SAM" id="Phobius"/>
    </source>
</evidence>
<feature type="domain" description="Dynein heavy chain 3 AAA+ lid" evidence="17">
    <location>
        <begin position="380"/>
        <end position="469"/>
    </location>
</feature>
<dbReference type="EMBL" id="ASPP01003762">
    <property type="protein sequence ID" value="ETO33002.1"/>
    <property type="molecule type" value="Genomic_DNA"/>
</dbReference>
<dbReference type="GO" id="GO:0045505">
    <property type="term" value="F:dynein intermediate chain binding"/>
    <property type="evidence" value="ECO:0007669"/>
    <property type="project" value="InterPro"/>
</dbReference>
<dbReference type="OMA" id="RANSECR"/>
<dbReference type="GO" id="GO:0007018">
    <property type="term" value="P:microtubule-based movement"/>
    <property type="evidence" value="ECO:0007669"/>
    <property type="project" value="InterPro"/>
</dbReference>
<dbReference type="InterPro" id="IPR041466">
    <property type="entry name" value="Dynein_AAA5_ext"/>
</dbReference>
<dbReference type="FunFam" id="1.20.920.30:FF:000009">
    <property type="entry name" value="Dynein heavy chain 9"/>
    <property type="match status" value="1"/>
</dbReference>
<evidence type="ECO:0000256" key="4">
    <source>
        <dbReference type="ARBA" id="ARBA00022741"/>
    </source>
</evidence>
<feature type="coiled-coil region" evidence="12">
    <location>
        <begin position="1055"/>
        <end position="1117"/>
    </location>
</feature>
<evidence type="ECO:0000256" key="11">
    <source>
        <dbReference type="ARBA" id="ARBA00023273"/>
    </source>
</evidence>
<proteinExistence type="predicted"/>
<dbReference type="InterPro" id="IPR027417">
    <property type="entry name" value="P-loop_NTPase"/>
</dbReference>
<keyword evidence="2" id="KW-0963">Cytoplasm</keyword>
<evidence type="ECO:0000259" key="16">
    <source>
        <dbReference type="Pfam" id="PF17852"/>
    </source>
</evidence>
<feature type="domain" description="Dynein heavy chain AAA module D4" evidence="15">
    <location>
        <begin position="734"/>
        <end position="810"/>
    </location>
</feature>